<keyword evidence="1" id="KW-0175">Coiled coil</keyword>
<sequence length="148" mass="16971">MKEMEATAHDGEDDGGIPEFQIDKEGPRTGQQPPPLLRSSTLPAIIVPGFNILQAQIGPNSTTNGIYRRKLDAKINENKKELEKFEYQTEQLNTDIIRFQSKLDEVIKTNDENYKSSIEKVEIITYCQGVERKEINRRTLMETNREDS</sequence>
<accession>A0A5E4MVS3</accession>
<dbReference type="OrthoDB" id="6625171at2759"/>
<name>A0A5E4MVS3_9HEMI</name>
<dbReference type="EMBL" id="CABPRJ010001427">
    <property type="protein sequence ID" value="VVC35595.1"/>
    <property type="molecule type" value="Genomic_DNA"/>
</dbReference>
<evidence type="ECO:0000313" key="3">
    <source>
        <dbReference type="EMBL" id="VVC35595.1"/>
    </source>
</evidence>
<gene>
    <name evidence="3" type="ORF">CINCED_3A018685</name>
</gene>
<feature type="coiled-coil region" evidence="1">
    <location>
        <begin position="68"/>
        <end position="95"/>
    </location>
</feature>
<feature type="compositionally biased region" description="Basic and acidic residues" evidence="2">
    <location>
        <begin position="1"/>
        <end position="10"/>
    </location>
</feature>
<dbReference type="Proteomes" id="UP000325440">
    <property type="component" value="Unassembled WGS sequence"/>
</dbReference>
<protein>
    <submittedName>
        <fullName evidence="3">Uncharacterized protein</fullName>
    </submittedName>
</protein>
<dbReference type="AlphaFoldDB" id="A0A5E4MVS3"/>
<organism evidence="3 4">
    <name type="scientific">Cinara cedri</name>
    <dbReference type="NCBI Taxonomy" id="506608"/>
    <lineage>
        <taxon>Eukaryota</taxon>
        <taxon>Metazoa</taxon>
        <taxon>Ecdysozoa</taxon>
        <taxon>Arthropoda</taxon>
        <taxon>Hexapoda</taxon>
        <taxon>Insecta</taxon>
        <taxon>Pterygota</taxon>
        <taxon>Neoptera</taxon>
        <taxon>Paraneoptera</taxon>
        <taxon>Hemiptera</taxon>
        <taxon>Sternorrhyncha</taxon>
        <taxon>Aphidomorpha</taxon>
        <taxon>Aphidoidea</taxon>
        <taxon>Aphididae</taxon>
        <taxon>Lachninae</taxon>
        <taxon>Cinara</taxon>
    </lineage>
</organism>
<evidence type="ECO:0000313" key="4">
    <source>
        <dbReference type="Proteomes" id="UP000325440"/>
    </source>
</evidence>
<reference evidence="3 4" key="1">
    <citation type="submission" date="2019-08" db="EMBL/GenBank/DDBJ databases">
        <authorList>
            <person name="Alioto T."/>
            <person name="Alioto T."/>
            <person name="Gomez Garrido J."/>
        </authorList>
    </citation>
    <scope>NUCLEOTIDE SEQUENCE [LARGE SCALE GENOMIC DNA]</scope>
</reference>
<evidence type="ECO:0000256" key="2">
    <source>
        <dbReference type="SAM" id="MobiDB-lite"/>
    </source>
</evidence>
<keyword evidence="4" id="KW-1185">Reference proteome</keyword>
<proteinExistence type="predicted"/>
<evidence type="ECO:0000256" key="1">
    <source>
        <dbReference type="SAM" id="Coils"/>
    </source>
</evidence>
<feature type="region of interest" description="Disordered" evidence="2">
    <location>
        <begin position="1"/>
        <end position="36"/>
    </location>
</feature>